<proteinExistence type="predicted"/>
<sequence length="59" mass="6823">MNRYLTLSLLLLLGFYVISLNASFVTAFIFFIFTIVSLVLAVCCELDNKRRRAHLRVVK</sequence>
<protein>
    <submittedName>
        <fullName evidence="2">Uncharacterized protein</fullName>
    </submittedName>
</protein>
<dbReference type="AlphaFoldDB" id="A0A7X0HT86"/>
<dbReference type="EMBL" id="JACHGK010000010">
    <property type="protein sequence ID" value="MBB6446341.1"/>
    <property type="molecule type" value="Genomic_DNA"/>
</dbReference>
<comment type="caution">
    <text evidence="2">The sequence shown here is derived from an EMBL/GenBank/DDBJ whole genome shotgun (WGS) entry which is preliminary data.</text>
</comment>
<keyword evidence="1" id="KW-0472">Membrane</keyword>
<dbReference type="RefSeq" id="WP_184527232.1">
    <property type="nucleotide sequence ID" value="NZ_JACHGK010000010.1"/>
</dbReference>
<keyword evidence="1" id="KW-1133">Transmembrane helix</keyword>
<name>A0A7X0HT86_9BACI</name>
<evidence type="ECO:0000313" key="3">
    <source>
        <dbReference type="Proteomes" id="UP000531594"/>
    </source>
</evidence>
<keyword evidence="3" id="KW-1185">Reference proteome</keyword>
<dbReference type="Proteomes" id="UP000531594">
    <property type="component" value="Unassembled WGS sequence"/>
</dbReference>
<evidence type="ECO:0000256" key="1">
    <source>
        <dbReference type="SAM" id="Phobius"/>
    </source>
</evidence>
<keyword evidence="1" id="KW-0812">Transmembrane</keyword>
<feature type="transmembrane region" description="Helical" evidence="1">
    <location>
        <begin position="29"/>
        <end position="46"/>
    </location>
</feature>
<accession>A0A7X0HT86</accession>
<reference evidence="2 3" key="1">
    <citation type="submission" date="2020-08" db="EMBL/GenBank/DDBJ databases">
        <title>Genomic Encyclopedia of Type Strains, Phase IV (KMG-IV): sequencing the most valuable type-strain genomes for metagenomic binning, comparative biology and taxonomic classification.</title>
        <authorList>
            <person name="Goeker M."/>
        </authorList>
    </citation>
    <scope>NUCLEOTIDE SEQUENCE [LARGE SCALE GENOMIC DNA]</scope>
    <source>
        <strain evidence="2 3">DSM 5391</strain>
    </source>
</reference>
<gene>
    <name evidence="2" type="ORF">HNR53_002998</name>
</gene>
<organism evidence="2 3">
    <name type="scientific">Bacillus benzoevorans</name>
    <dbReference type="NCBI Taxonomy" id="1456"/>
    <lineage>
        <taxon>Bacteria</taxon>
        <taxon>Bacillati</taxon>
        <taxon>Bacillota</taxon>
        <taxon>Bacilli</taxon>
        <taxon>Bacillales</taxon>
        <taxon>Bacillaceae</taxon>
        <taxon>Bacillus</taxon>
    </lineage>
</organism>
<evidence type="ECO:0000313" key="2">
    <source>
        <dbReference type="EMBL" id="MBB6446341.1"/>
    </source>
</evidence>